<evidence type="ECO:0000313" key="3">
    <source>
        <dbReference type="EMBL" id="CEH19273.1"/>
    </source>
</evidence>
<name>A0A0P1BRS8_9BASI</name>
<dbReference type="EMBL" id="CCYA01000290">
    <property type="protein sequence ID" value="CEH19273.1"/>
    <property type="molecule type" value="Genomic_DNA"/>
</dbReference>
<keyword evidence="2" id="KW-0732">Signal</keyword>
<protein>
    <submittedName>
        <fullName evidence="3">Uncharacterized protein</fullName>
    </submittedName>
</protein>
<feature type="chain" id="PRO_5006059773" evidence="2">
    <location>
        <begin position="24"/>
        <end position="142"/>
    </location>
</feature>
<keyword evidence="4" id="KW-1185">Reference proteome</keyword>
<feature type="signal peptide" evidence="2">
    <location>
        <begin position="1"/>
        <end position="23"/>
    </location>
</feature>
<evidence type="ECO:0000256" key="1">
    <source>
        <dbReference type="SAM" id="MobiDB-lite"/>
    </source>
</evidence>
<proteinExistence type="predicted"/>
<feature type="compositionally biased region" description="Basic and acidic residues" evidence="1">
    <location>
        <begin position="96"/>
        <end position="106"/>
    </location>
</feature>
<evidence type="ECO:0000256" key="2">
    <source>
        <dbReference type="SAM" id="SignalP"/>
    </source>
</evidence>
<feature type="region of interest" description="Disordered" evidence="1">
    <location>
        <begin position="87"/>
        <end position="108"/>
    </location>
</feature>
<reference evidence="3 4" key="1">
    <citation type="submission" date="2014-09" db="EMBL/GenBank/DDBJ databases">
        <authorList>
            <person name="Magalhaes I.L.F."/>
            <person name="Oliveira U."/>
            <person name="Santos F.R."/>
            <person name="Vidigal T.H.D.A."/>
            <person name="Brescovit A.D."/>
            <person name="Santos A.J."/>
        </authorList>
    </citation>
    <scope>NUCLEOTIDE SEQUENCE [LARGE SCALE GENOMIC DNA]</scope>
</reference>
<evidence type="ECO:0000313" key="4">
    <source>
        <dbReference type="Proteomes" id="UP000054845"/>
    </source>
</evidence>
<organism evidence="3 4">
    <name type="scientific">Ceraceosorus bombacis</name>
    <dbReference type="NCBI Taxonomy" id="401625"/>
    <lineage>
        <taxon>Eukaryota</taxon>
        <taxon>Fungi</taxon>
        <taxon>Dikarya</taxon>
        <taxon>Basidiomycota</taxon>
        <taxon>Ustilaginomycotina</taxon>
        <taxon>Exobasidiomycetes</taxon>
        <taxon>Ceraceosorales</taxon>
        <taxon>Ceraceosoraceae</taxon>
        <taxon>Ceraceosorus</taxon>
    </lineage>
</organism>
<sequence>MKLNIVTVLASLLAVSAVKQTSAAPIRTSEDLADAVRDSGGPINAAKLAEGHVRVKPARSPYLRGSPLVHEDHKSTYLRTGAKAVVAHTQSTGDTPSKDGGKEKRCSGSLPRGMHVRCAWGLGGIANWGRSVQMEQFDHLES</sequence>
<dbReference type="AlphaFoldDB" id="A0A0P1BRS8"/>
<dbReference type="Proteomes" id="UP000054845">
    <property type="component" value="Unassembled WGS sequence"/>
</dbReference>
<accession>A0A0P1BRS8</accession>